<accession>A0ABV7L8M7</accession>
<feature type="region of interest" description="Disordered" evidence="1">
    <location>
        <begin position="1"/>
        <end position="23"/>
    </location>
</feature>
<comment type="caution">
    <text evidence="2">The sequence shown here is derived from an EMBL/GenBank/DDBJ whole genome shotgun (WGS) entry which is preliminary data.</text>
</comment>
<dbReference type="EMBL" id="JBHRTR010000054">
    <property type="protein sequence ID" value="MFC3230995.1"/>
    <property type="molecule type" value="Genomic_DNA"/>
</dbReference>
<gene>
    <name evidence="2" type="ORF">ACFOGJ_27360</name>
</gene>
<proteinExistence type="predicted"/>
<name>A0ABV7L8M7_9PROT</name>
<protein>
    <submittedName>
        <fullName evidence="2">Uncharacterized protein</fullName>
    </submittedName>
</protein>
<evidence type="ECO:0000256" key="1">
    <source>
        <dbReference type="SAM" id="MobiDB-lite"/>
    </source>
</evidence>
<dbReference type="RefSeq" id="WP_379906464.1">
    <property type="nucleotide sequence ID" value="NZ_JBHRTR010000054.1"/>
</dbReference>
<sequence length="55" mass="5572">MTRSTRATRAETEAGKTGGSRPATLSAAALEHVPAGTAAPITLGTATNAFFTILR</sequence>
<evidence type="ECO:0000313" key="3">
    <source>
        <dbReference type="Proteomes" id="UP001595528"/>
    </source>
</evidence>
<dbReference type="Proteomes" id="UP001595528">
    <property type="component" value="Unassembled WGS sequence"/>
</dbReference>
<reference evidence="3" key="1">
    <citation type="journal article" date="2019" name="Int. J. Syst. Evol. Microbiol.">
        <title>The Global Catalogue of Microorganisms (GCM) 10K type strain sequencing project: providing services to taxonomists for standard genome sequencing and annotation.</title>
        <authorList>
            <consortium name="The Broad Institute Genomics Platform"/>
            <consortium name="The Broad Institute Genome Sequencing Center for Infectious Disease"/>
            <person name="Wu L."/>
            <person name="Ma J."/>
        </authorList>
    </citation>
    <scope>NUCLEOTIDE SEQUENCE [LARGE SCALE GENOMIC DNA]</scope>
    <source>
        <strain evidence="3">KCTC 42964</strain>
    </source>
</reference>
<keyword evidence="3" id="KW-1185">Reference proteome</keyword>
<organism evidence="2 3">
    <name type="scientific">Marinibaculum pumilum</name>
    <dbReference type="NCBI Taxonomy" id="1766165"/>
    <lineage>
        <taxon>Bacteria</taxon>
        <taxon>Pseudomonadati</taxon>
        <taxon>Pseudomonadota</taxon>
        <taxon>Alphaproteobacteria</taxon>
        <taxon>Rhodospirillales</taxon>
        <taxon>Rhodospirillaceae</taxon>
        <taxon>Marinibaculum</taxon>
    </lineage>
</organism>
<evidence type="ECO:0000313" key="2">
    <source>
        <dbReference type="EMBL" id="MFC3230995.1"/>
    </source>
</evidence>